<dbReference type="EMBL" id="SNYN01000003">
    <property type="protein sequence ID" value="TDQ53742.1"/>
    <property type="molecule type" value="Genomic_DNA"/>
</dbReference>
<organism evidence="1 2">
    <name type="scientific">Actinorugispora endophytica</name>
    <dbReference type="NCBI Taxonomy" id="1605990"/>
    <lineage>
        <taxon>Bacteria</taxon>
        <taxon>Bacillati</taxon>
        <taxon>Actinomycetota</taxon>
        <taxon>Actinomycetes</taxon>
        <taxon>Streptosporangiales</taxon>
        <taxon>Nocardiopsidaceae</taxon>
        <taxon>Actinorugispora</taxon>
    </lineage>
</organism>
<keyword evidence="2" id="KW-1185">Reference proteome</keyword>
<evidence type="ECO:0000313" key="2">
    <source>
        <dbReference type="Proteomes" id="UP000295281"/>
    </source>
</evidence>
<accession>A0A4R6V4F2</accession>
<proteinExistence type="predicted"/>
<dbReference type="RefSeq" id="WP_133740656.1">
    <property type="nucleotide sequence ID" value="NZ_SNYN01000003.1"/>
</dbReference>
<comment type="caution">
    <text evidence="1">The sequence shown here is derived from an EMBL/GenBank/DDBJ whole genome shotgun (WGS) entry which is preliminary data.</text>
</comment>
<dbReference type="InterPro" id="IPR028965">
    <property type="entry name" value="Imm7"/>
</dbReference>
<dbReference type="Pfam" id="PF15585">
    <property type="entry name" value="Imm7"/>
    <property type="match status" value="1"/>
</dbReference>
<protein>
    <submittedName>
        <fullName evidence="1">Immunity protein 7 of polymorphic toxin system</fullName>
    </submittedName>
</protein>
<name>A0A4R6V4F2_9ACTN</name>
<dbReference type="OrthoDB" id="4557988at2"/>
<dbReference type="AlphaFoldDB" id="A0A4R6V4F2"/>
<dbReference type="Proteomes" id="UP000295281">
    <property type="component" value="Unassembled WGS sequence"/>
</dbReference>
<reference evidence="1 2" key="1">
    <citation type="submission" date="2019-03" db="EMBL/GenBank/DDBJ databases">
        <title>Genomic Encyclopedia of Type Strains, Phase IV (KMG-IV): sequencing the most valuable type-strain genomes for metagenomic binning, comparative biology and taxonomic classification.</title>
        <authorList>
            <person name="Goeker M."/>
        </authorList>
    </citation>
    <scope>NUCLEOTIDE SEQUENCE [LARGE SCALE GENOMIC DNA]</scope>
    <source>
        <strain evidence="1 2">DSM 46770</strain>
    </source>
</reference>
<sequence>MFQYHAWITIQDSPGDGNDSSLSLAFDSIKKRTEVLREFSGLVDIRWVNGLPMIHLGGFLNRYSSQGEEVFSLLEHTGRVAPGSYGVLYTSDDEGPLHRNEFRVFIMRRGKISEHRDPFLSPITPVIENFE</sequence>
<evidence type="ECO:0000313" key="1">
    <source>
        <dbReference type="EMBL" id="TDQ53742.1"/>
    </source>
</evidence>
<gene>
    <name evidence="1" type="ORF">EV190_103193</name>
</gene>